<dbReference type="PRINTS" id="PR00465">
    <property type="entry name" value="EP450IV"/>
</dbReference>
<organism evidence="10 11">
    <name type="scientific">Lachnellula occidentalis</name>
    <dbReference type="NCBI Taxonomy" id="215460"/>
    <lineage>
        <taxon>Eukaryota</taxon>
        <taxon>Fungi</taxon>
        <taxon>Dikarya</taxon>
        <taxon>Ascomycota</taxon>
        <taxon>Pezizomycotina</taxon>
        <taxon>Leotiomycetes</taxon>
        <taxon>Helotiales</taxon>
        <taxon>Lachnaceae</taxon>
        <taxon>Lachnellula</taxon>
    </lineage>
</organism>
<keyword evidence="3 8" id="KW-0349">Heme</keyword>
<dbReference type="InterPro" id="IPR002403">
    <property type="entry name" value="Cyt_P450_E_grp-IV"/>
</dbReference>
<evidence type="ECO:0000313" key="11">
    <source>
        <dbReference type="Proteomes" id="UP000443090"/>
    </source>
</evidence>
<dbReference type="Proteomes" id="UP000443090">
    <property type="component" value="Unassembled WGS sequence"/>
</dbReference>
<dbReference type="OrthoDB" id="1844152at2759"/>
<dbReference type="GO" id="GO:0005506">
    <property type="term" value="F:iron ion binding"/>
    <property type="evidence" value="ECO:0007669"/>
    <property type="project" value="InterPro"/>
</dbReference>
<dbReference type="Gene3D" id="1.10.630.10">
    <property type="entry name" value="Cytochrome P450"/>
    <property type="match status" value="1"/>
</dbReference>
<dbReference type="EMBL" id="QGMI01000156">
    <property type="protein sequence ID" value="TVY46314.1"/>
    <property type="molecule type" value="Genomic_DNA"/>
</dbReference>
<feature type="binding site" description="axial binding residue" evidence="8">
    <location>
        <position position="507"/>
    </location>
    <ligand>
        <name>heme</name>
        <dbReference type="ChEBI" id="CHEBI:30413"/>
    </ligand>
    <ligandPart>
        <name>Fe</name>
        <dbReference type="ChEBI" id="CHEBI:18248"/>
    </ligandPart>
</feature>
<accession>A0A8H8S6A6</accession>
<protein>
    <submittedName>
        <fullName evidence="10">Cytochrome P450 monooxygenase</fullName>
    </submittedName>
</protein>
<keyword evidence="9" id="KW-0812">Transmembrane</keyword>
<keyword evidence="9" id="KW-1133">Transmembrane helix</keyword>
<dbReference type="GO" id="GO:0004497">
    <property type="term" value="F:monooxygenase activity"/>
    <property type="evidence" value="ECO:0007669"/>
    <property type="project" value="UniProtKB-KW"/>
</dbReference>
<evidence type="ECO:0000313" key="10">
    <source>
        <dbReference type="EMBL" id="TVY46314.1"/>
    </source>
</evidence>
<dbReference type="AlphaFoldDB" id="A0A8H8S6A6"/>
<gene>
    <name evidence="10" type="primary">tenB_0</name>
    <name evidence="10" type="ORF">LOCC1_G005410</name>
</gene>
<name>A0A8H8S6A6_9HELO</name>
<evidence type="ECO:0000256" key="9">
    <source>
        <dbReference type="SAM" id="Phobius"/>
    </source>
</evidence>
<dbReference type="GO" id="GO:0016705">
    <property type="term" value="F:oxidoreductase activity, acting on paired donors, with incorporation or reduction of molecular oxygen"/>
    <property type="evidence" value="ECO:0007669"/>
    <property type="project" value="InterPro"/>
</dbReference>
<dbReference type="CDD" id="cd11041">
    <property type="entry name" value="CYP503A1-like"/>
    <property type="match status" value="1"/>
</dbReference>
<keyword evidence="7 10" id="KW-0503">Monooxygenase</keyword>
<sequence length="565" mass="64582">MNYTQNDTRSGVSVLTNQIHYLLSLNSYQITQAAIVLLLIVVISSSLTAKSTVPEGVTYPWVDNKSTELFANWWVGKLHALKNVRKWLAQGSEKFLKKGKSYALPDFYGRRPYIIVPYNKTKLFIDRPDGATSLRSAANDIVVSDYSFPDAKIFRDHYGAQIMYRFLPRQLPRLVGEIWDEVKYLCDKDWGVMPGEWKEININDTSFDIVVSLASRMLIGSPLCKNENFLFHVKKFTIDVFRCMAIDALLPRALTGVLGPYLVSLPNRWHVSGIHKHTLPLIKKRLDDLAYNDDNPDEPRDVSDDYISWHIRFAQKEGNPSALDPHYIASSMLSMQFATASSTRYALTNLLLDIFSTDPAEGIVEGLREEIERVDAEHGHDWTKQALSKLHRTDSAIKESLRYSGLMAHGSWRKVVAKDGLKDEESGMKIPCGAMIGLDFWTRHHDPEIYPQPDKYDAFRFSRPREEHRVQHPDDKTSEEYLGMKSLDCTYTASDTFLVFGMGKYACPGRFFVTMELKLLLVYVIMNYDVELLSKRPSNHWIGGLILPGRSTNLRVRRRADAPRS</sequence>
<evidence type="ECO:0000256" key="6">
    <source>
        <dbReference type="ARBA" id="ARBA00023004"/>
    </source>
</evidence>
<evidence type="ECO:0000256" key="2">
    <source>
        <dbReference type="ARBA" id="ARBA00010617"/>
    </source>
</evidence>
<evidence type="ECO:0000256" key="8">
    <source>
        <dbReference type="PIRSR" id="PIRSR602403-1"/>
    </source>
</evidence>
<dbReference type="GO" id="GO:0020037">
    <property type="term" value="F:heme binding"/>
    <property type="evidence" value="ECO:0007669"/>
    <property type="project" value="InterPro"/>
</dbReference>
<evidence type="ECO:0000256" key="3">
    <source>
        <dbReference type="ARBA" id="ARBA00022617"/>
    </source>
</evidence>
<comment type="similarity">
    <text evidence="2">Belongs to the cytochrome P450 family.</text>
</comment>
<proteinExistence type="inferred from homology"/>
<dbReference type="PANTHER" id="PTHR46206">
    <property type="entry name" value="CYTOCHROME P450"/>
    <property type="match status" value="1"/>
</dbReference>
<comment type="cofactor">
    <cofactor evidence="1 8">
        <name>heme</name>
        <dbReference type="ChEBI" id="CHEBI:30413"/>
    </cofactor>
</comment>
<keyword evidence="9" id="KW-0472">Membrane</keyword>
<evidence type="ECO:0000256" key="1">
    <source>
        <dbReference type="ARBA" id="ARBA00001971"/>
    </source>
</evidence>
<dbReference type="Pfam" id="PF00067">
    <property type="entry name" value="p450"/>
    <property type="match status" value="1"/>
</dbReference>
<comment type="caution">
    <text evidence="10">The sequence shown here is derived from an EMBL/GenBank/DDBJ whole genome shotgun (WGS) entry which is preliminary data.</text>
</comment>
<dbReference type="SUPFAM" id="SSF48264">
    <property type="entry name" value="Cytochrome P450"/>
    <property type="match status" value="1"/>
</dbReference>
<keyword evidence="11" id="KW-1185">Reference proteome</keyword>
<keyword evidence="6 8" id="KW-0408">Iron</keyword>
<keyword evidence="4 8" id="KW-0479">Metal-binding</keyword>
<reference evidence="10 11" key="1">
    <citation type="submission" date="2018-05" db="EMBL/GenBank/DDBJ databases">
        <title>Genome sequencing and assembly of the regulated plant pathogen Lachnellula willkommii and related sister species for the development of diagnostic species identification markers.</title>
        <authorList>
            <person name="Giroux E."/>
            <person name="Bilodeau G."/>
        </authorList>
    </citation>
    <scope>NUCLEOTIDE SEQUENCE [LARGE SCALE GENOMIC DNA]</scope>
    <source>
        <strain evidence="10 11">CBS 160.35</strain>
    </source>
</reference>
<evidence type="ECO:0000256" key="4">
    <source>
        <dbReference type="ARBA" id="ARBA00022723"/>
    </source>
</evidence>
<evidence type="ECO:0000256" key="5">
    <source>
        <dbReference type="ARBA" id="ARBA00023002"/>
    </source>
</evidence>
<dbReference type="PANTHER" id="PTHR46206:SF1">
    <property type="entry name" value="P450, PUTATIVE (EUROFUNG)-RELATED"/>
    <property type="match status" value="1"/>
</dbReference>
<dbReference type="InterPro" id="IPR001128">
    <property type="entry name" value="Cyt_P450"/>
</dbReference>
<keyword evidence="5" id="KW-0560">Oxidoreductase</keyword>
<dbReference type="InterPro" id="IPR036396">
    <property type="entry name" value="Cyt_P450_sf"/>
</dbReference>
<feature type="transmembrane region" description="Helical" evidence="9">
    <location>
        <begin position="21"/>
        <end position="43"/>
    </location>
</feature>
<evidence type="ECO:0000256" key="7">
    <source>
        <dbReference type="ARBA" id="ARBA00023033"/>
    </source>
</evidence>